<reference evidence="1 2" key="1">
    <citation type="submission" date="2015-04" db="EMBL/GenBank/DDBJ databases">
        <authorList>
            <person name="Heijne W.H."/>
            <person name="Fedorova N.D."/>
            <person name="Nierman W.C."/>
            <person name="Vollebregt A.W."/>
            <person name="Zhao Z."/>
            <person name="Wu L."/>
            <person name="Kumar M."/>
            <person name="Stam H."/>
            <person name="van den Berg M.A."/>
            <person name="Pel H.J."/>
        </authorList>
    </citation>
    <scope>NUCLEOTIDE SEQUENCE [LARGE SCALE GENOMIC DNA]</scope>
    <source>
        <strain evidence="1 2">CBS 393.64</strain>
    </source>
</reference>
<gene>
    <name evidence="1" type="ORF">T310_6736</name>
</gene>
<protein>
    <submittedName>
        <fullName evidence="1">Uncharacterized protein</fullName>
    </submittedName>
</protein>
<accession>A0A0F4YLY5</accession>
<proteinExistence type="predicted"/>
<organism evidence="1 2">
    <name type="scientific">Rasamsonia emersonii (strain ATCC 16479 / CBS 393.64 / IMI 116815)</name>
    <dbReference type="NCBI Taxonomy" id="1408163"/>
    <lineage>
        <taxon>Eukaryota</taxon>
        <taxon>Fungi</taxon>
        <taxon>Dikarya</taxon>
        <taxon>Ascomycota</taxon>
        <taxon>Pezizomycotina</taxon>
        <taxon>Eurotiomycetes</taxon>
        <taxon>Eurotiomycetidae</taxon>
        <taxon>Eurotiales</taxon>
        <taxon>Trichocomaceae</taxon>
        <taxon>Rasamsonia</taxon>
    </lineage>
</organism>
<dbReference type="EMBL" id="LASV01000361">
    <property type="protein sequence ID" value="KKA19302.1"/>
    <property type="molecule type" value="Genomic_DNA"/>
</dbReference>
<dbReference type="Proteomes" id="UP000053958">
    <property type="component" value="Unassembled WGS sequence"/>
</dbReference>
<feature type="non-terminal residue" evidence="1">
    <location>
        <position position="1"/>
    </location>
</feature>
<sequence>QPFLLRAKVYYRSTSRQVGHVAFPILDPVRIDQTLSLSVELLVCATDGAIADVRHLGNLLGRLAVSHQIGRHVDARSHDRQRRSASKIAHGGDAIRKRHRDVGDLVRQIQQVAKPTAQIARLCRGGRRVRLVRVRNTFTDEKAMFNTCPQMKR</sequence>
<comment type="caution">
    <text evidence="1">The sequence shown here is derived from an EMBL/GenBank/DDBJ whole genome shotgun (WGS) entry which is preliminary data.</text>
</comment>
<dbReference type="AlphaFoldDB" id="A0A0F4YLY5"/>
<evidence type="ECO:0000313" key="2">
    <source>
        <dbReference type="Proteomes" id="UP000053958"/>
    </source>
</evidence>
<dbReference type="GeneID" id="25319022"/>
<name>A0A0F4YLY5_RASE3</name>
<dbReference type="RefSeq" id="XP_013325914.1">
    <property type="nucleotide sequence ID" value="XM_013470460.1"/>
</dbReference>
<evidence type="ECO:0000313" key="1">
    <source>
        <dbReference type="EMBL" id="KKA19302.1"/>
    </source>
</evidence>
<keyword evidence="2" id="KW-1185">Reference proteome</keyword>